<evidence type="ECO:0000313" key="6">
    <source>
        <dbReference type="Proteomes" id="UP000319825"/>
    </source>
</evidence>
<evidence type="ECO:0000256" key="2">
    <source>
        <dbReference type="ARBA" id="ARBA00022679"/>
    </source>
</evidence>
<dbReference type="InterPro" id="IPR041698">
    <property type="entry name" value="Methyltransf_25"/>
</dbReference>
<name>A0A562IGF9_MICOL</name>
<keyword evidence="1 5" id="KW-0489">Methyltransferase</keyword>
<dbReference type="PANTHER" id="PTHR43464">
    <property type="entry name" value="METHYLTRANSFERASE"/>
    <property type="match status" value="1"/>
</dbReference>
<sequence length="152" mass="16572">MRLRPWFYNILYRLNAAPWDKEVRPQLTELVESGRLTPTELPRALDFGCGTGAEAVYLATKGFGPVVGVDFSPVALRRARARARAASAGVADRCTFTQADITAGPIPGLADEYDLICDFGALNDTEGEQRLAVARAIHRLSRTGGKVVLFCF</sequence>
<dbReference type="RefSeq" id="WP_145776333.1">
    <property type="nucleotide sequence ID" value="NZ_BAAATQ010000120.1"/>
</dbReference>
<organism evidence="5 6">
    <name type="scientific">Micromonospora olivasterospora</name>
    <dbReference type="NCBI Taxonomy" id="1880"/>
    <lineage>
        <taxon>Bacteria</taxon>
        <taxon>Bacillati</taxon>
        <taxon>Actinomycetota</taxon>
        <taxon>Actinomycetes</taxon>
        <taxon>Micromonosporales</taxon>
        <taxon>Micromonosporaceae</taxon>
        <taxon>Micromonospora</taxon>
    </lineage>
</organism>
<protein>
    <submittedName>
        <fullName evidence="5">Methyltransferase family protein</fullName>
    </submittedName>
</protein>
<dbReference type="Pfam" id="PF13649">
    <property type="entry name" value="Methyltransf_25"/>
    <property type="match status" value="1"/>
</dbReference>
<dbReference type="OrthoDB" id="4228691at2"/>
<comment type="caution">
    <text evidence="5">The sequence shown here is derived from an EMBL/GenBank/DDBJ whole genome shotgun (WGS) entry which is preliminary data.</text>
</comment>
<reference evidence="5 6" key="1">
    <citation type="submission" date="2019-07" db="EMBL/GenBank/DDBJ databases">
        <title>R&amp;d 2014.</title>
        <authorList>
            <person name="Klenk H.-P."/>
        </authorList>
    </citation>
    <scope>NUCLEOTIDE SEQUENCE [LARGE SCALE GENOMIC DNA]</scope>
    <source>
        <strain evidence="5 6">DSM 43868</strain>
    </source>
</reference>
<evidence type="ECO:0000256" key="3">
    <source>
        <dbReference type="ARBA" id="ARBA00022691"/>
    </source>
</evidence>
<dbReference type="GO" id="GO:0008168">
    <property type="term" value="F:methyltransferase activity"/>
    <property type="evidence" value="ECO:0007669"/>
    <property type="project" value="UniProtKB-KW"/>
</dbReference>
<evidence type="ECO:0000313" key="5">
    <source>
        <dbReference type="EMBL" id="TWH69906.1"/>
    </source>
</evidence>
<feature type="domain" description="Methyltransferase" evidence="4">
    <location>
        <begin position="45"/>
        <end position="145"/>
    </location>
</feature>
<evidence type="ECO:0000256" key="1">
    <source>
        <dbReference type="ARBA" id="ARBA00022603"/>
    </source>
</evidence>
<accession>A0A562IGF9</accession>
<gene>
    <name evidence="5" type="ORF">JD77_04923</name>
</gene>
<dbReference type="Gene3D" id="3.40.50.150">
    <property type="entry name" value="Vaccinia Virus protein VP39"/>
    <property type="match status" value="1"/>
</dbReference>
<keyword evidence="2 5" id="KW-0808">Transferase</keyword>
<evidence type="ECO:0000259" key="4">
    <source>
        <dbReference type="Pfam" id="PF13649"/>
    </source>
</evidence>
<proteinExistence type="predicted"/>
<dbReference type="CDD" id="cd02440">
    <property type="entry name" value="AdoMet_MTases"/>
    <property type="match status" value="1"/>
</dbReference>
<dbReference type="EMBL" id="VLKE01000001">
    <property type="protein sequence ID" value="TWH69906.1"/>
    <property type="molecule type" value="Genomic_DNA"/>
</dbReference>
<dbReference type="AlphaFoldDB" id="A0A562IGF9"/>
<dbReference type="PANTHER" id="PTHR43464:SF19">
    <property type="entry name" value="UBIQUINONE BIOSYNTHESIS O-METHYLTRANSFERASE, MITOCHONDRIAL"/>
    <property type="match status" value="1"/>
</dbReference>
<dbReference type="Proteomes" id="UP000319825">
    <property type="component" value="Unassembled WGS sequence"/>
</dbReference>
<keyword evidence="6" id="KW-1185">Reference proteome</keyword>
<keyword evidence="3" id="KW-0949">S-adenosyl-L-methionine</keyword>
<dbReference type="InterPro" id="IPR029063">
    <property type="entry name" value="SAM-dependent_MTases_sf"/>
</dbReference>
<dbReference type="GO" id="GO:0032259">
    <property type="term" value="P:methylation"/>
    <property type="evidence" value="ECO:0007669"/>
    <property type="project" value="UniProtKB-KW"/>
</dbReference>
<dbReference type="SUPFAM" id="SSF53335">
    <property type="entry name" value="S-adenosyl-L-methionine-dependent methyltransferases"/>
    <property type="match status" value="1"/>
</dbReference>